<dbReference type="Proteomes" id="UP000018679">
    <property type="component" value="Unassembled WGS sequence"/>
</dbReference>
<comment type="caution">
    <text evidence="7">The sequence shown here is derived from an EMBL/GenBank/DDBJ whole genome shotgun (WGS) entry which is preliminary data.</text>
</comment>
<keyword evidence="5 6" id="KW-0472">Membrane</keyword>
<evidence type="ECO:0000256" key="1">
    <source>
        <dbReference type="ARBA" id="ARBA00004141"/>
    </source>
</evidence>
<reference evidence="7 8" key="1">
    <citation type="journal article" date="2013" name="Genome Announc.">
        <title>Genome Sequences of 28 Bordetella pertussis U.S. Outbreak Strains Dating from 2010 to 2012.</title>
        <authorList>
            <person name="Harvill E.T."/>
            <person name="Goodfield L.L."/>
            <person name="Ivanov Y."/>
            <person name="Meyer J.A."/>
            <person name="Newth C."/>
            <person name="Cassiday P."/>
            <person name="Tondella M.L."/>
            <person name="Liao P."/>
            <person name="Zimmerman J."/>
            <person name="Meert K."/>
            <person name="Wessel D."/>
            <person name="Berger J."/>
            <person name="Dean J.M."/>
            <person name="Holubkov R."/>
            <person name="Burr J."/>
            <person name="Liu T."/>
            <person name="Brinkac L."/>
            <person name="Kim M."/>
            <person name="Losada L."/>
        </authorList>
    </citation>
    <scope>NUCLEOTIDE SEQUENCE [LARGE SCALE GENOMIC DNA]</scope>
    <source>
        <strain evidence="7 8">CHLA-26</strain>
    </source>
</reference>
<dbReference type="Pfam" id="PF03741">
    <property type="entry name" value="TerC"/>
    <property type="match status" value="1"/>
</dbReference>
<dbReference type="PANTHER" id="PTHR30238:SF4">
    <property type="entry name" value="SLL1022 PROTEIN"/>
    <property type="match status" value="1"/>
</dbReference>
<feature type="transmembrane region" description="Helical" evidence="6">
    <location>
        <begin position="74"/>
        <end position="94"/>
    </location>
</feature>
<evidence type="ECO:0000256" key="2">
    <source>
        <dbReference type="ARBA" id="ARBA00007511"/>
    </source>
</evidence>
<feature type="transmembrane region" description="Helical" evidence="6">
    <location>
        <begin position="166"/>
        <end position="185"/>
    </location>
</feature>
<dbReference type="AlphaFoldDB" id="A0AAI9J4R0"/>
<dbReference type="NCBIfam" id="TIGR03717">
    <property type="entry name" value="R_switched_YjbE"/>
    <property type="match status" value="1"/>
</dbReference>
<feature type="transmembrane region" description="Helical" evidence="6">
    <location>
        <begin position="100"/>
        <end position="119"/>
    </location>
</feature>
<evidence type="ECO:0000256" key="5">
    <source>
        <dbReference type="ARBA" id="ARBA00023136"/>
    </source>
</evidence>
<feature type="transmembrane region" description="Helical" evidence="6">
    <location>
        <begin position="35"/>
        <end position="62"/>
    </location>
</feature>
<evidence type="ECO:0000256" key="3">
    <source>
        <dbReference type="ARBA" id="ARBA00022692"/>
    </source>
</evidence>
<dbReference type="PANTHER" id="PTHR30238">
    <property type="entry name" value="MEMBRANE BOUND PREDICTED REDOX MODULATOR"/>
    <property type="match status" value="1"/>
</dbReference>
<evidence type="ECO:0000313" key="7">
    <source>
        <dbReference type="EMBL" id="ETH32782.1"/>
    </source>
</evidence>
<evidence type="ECO:0000256" key="6">
    <source>
        <dbReference type="SAM" id="Phobius"/>
    </source>
</evidence>
<comment type="subcellular location">
    <subcellularLocation>
        <location evidence="1">Membrane</location>
        <topology evidence="1">Multi-pass membrane protein</topology>
    </subcellularLocation>
</comment>
<sequence length="260" mass="27175">MPPGLAWSKAATRVLCLFNPRGSSLGKRGMELSSAAFWIALLQIIWVNILLSGDNAVVIALAARSLPPDQQKKAIVVGSAAVIVMRIALTLVAAKLLLLPWLKLIGAALLVYIGVSLLLPEGEDDGAEKGHGSLLVAIRTIMIADLVMSLDNVVAVAAAAMGDTTLLVLGLAISIPLVIFGSALLLKVIERFPIIVWVGAALLGFIAGELLVGDPALEESVARIDTMLGVTQHDFALMVGAIGAILVLALGKIFQARQRA</sequence>
<protein>
    <submittedName>
        <fullName evidence="7">Integral membrane protein, YjbE family</fullName>
    </submittedName>
</protein>
<feature type="transmembrane region" description="Helical" evidence="6">
    <location>
        <begin position="235"/>
        <end position="254"/>
    </location>
</feature>
<evidence type="ECO:0000313" key="8">
    <source>
        <dbReference type="Proteomes" id="UP000018679"/>
    </source>
</evidence>
<dbReference type="EMBL" id="AXSB02000005">
    <property type="protein sequence ID" value="ETH32782.1"/>
    <property type="molecule type" value="Genomic_DNA"/>
</dbReference>
<evidence type="ECO:0000256" key="4">
    <source>
        <dbReference type="ARBA" id="ARBA00022989"/>
    </source>
</evidence>
<dbReference type="InterPro" id="IPR005496">
    <property type="entry name" value="Integral_membrane_TerC"/>
</dbReference>
<comment type="similarity">
    <text evidence="2">Belongs to the TerC family.</text>
</comment>
<dbReference type="GO" id="GO:0016020">
    <property type="term" value="C:membrane"/>
    <property type="evidence" value="ECO:0007669"/>
    <property type="project" value="UniProtKB-SubCell"/>
</dbReference>
<organism evidence="7 8">
    <name type="scientific">Bordetella pertussis CHLA-26</name>
    <dbReference type="NCBI Taxonomy" id="1331284"/>
    <lineage>
        <taxon>Bacteria</taxon>
        <taxon>Pseudomonadati</taxon>
        <taxon>Pseudomonadota</taxon>
        <taxon>Betaproteobacteria</taxon>
        <taxon>Burkholderiales</taxon>
        <taxon>Alcaligenaceae</taxon>
        <taxon>Bordetella</taxon>
    </lineage>
</organism>
<accession>A0AAI9J4R0</accession>
<feature type="transmembrane region" description="Helical" evidence="6">
    <location>
        <begin position="192"/>
        <end position="212"/>
    </location>
</feature>
<gene>
    <name evidence="7" type="ORF">L566_1455</name>
</gene>
<feature type="transmembrane region" description="Helical" evidence="6">
    <location>
        <begin position="140"/>
        <end position="160"/>
    </location>
</feature>
<keyword evidence="4 6" id="KW-1133">Transmembrane helix</keyword>
<dbReference type="InterPro" id="IPR022301">
    <property type="entry name" value="Integral_membrane_YjbE"/>
</dbReference>
<name>A0AAI9J4R0_BORPT</name>
<proteinExistence type="inferred from homology"/>
<keyword evidence="3 6" id="KW-0812">Transmembrane</keyword>